<organism evidence="2 3">
    <name type="scientific">Streptomyces toyocaensis</name>
    <dbReference type="NCBI Taxonomy" id="55952"/>
    <lineage>
        <taxon>Bacteria</taxon>
        <taxon>Bacillati</taxon>
        <taxon>Actinomycetota</taxon>
        <taxon>Actinomycetes</taxon>
        <taxon>Kitasatosporales</taxon>
        <taxon>Streptomycetaceae</taxon>
        <taxon>Streptomyces</taxon>
    </lineage>
</organism>
<accession>A0A081XW77</accession>
<evidence type="ECO:0000313" key="2">
    <source>
        <dbReference type="EMBL" id="KES07800.1"/>
    </source>
</evidence>
<dbReference type="SUPFAM" id="SSF51905">
    <property type="entry name" value="FAD/NAD(P)-binding domain"/>
    <property type="match status" value="2"/>
</dbReference>
<dbReference type="InterPro" id="IPR036188">
    <property type="entry name" value="FAD/NAD-bd_sf"/>
</dbReference>
<dbReference type="GO" id="GO:0071949">
    <property type="term" value="F:FAD binding"/>
    <property type="evidence" value="ECO:0007669"/>
    <property type="project" value="TreeGrafter"/>
</dbReference>
<dbReference type="AlphaFoldDB" id="A0A081XW77"/>
<dbReference type="InterPro" id="IPR023753">
    <property type="entry name" value="FAD/NAD-binding_dom"/>
</dbReference>
<dbReference type="PANTHER" id="PTHR10632:SF2">
    <property type="entry name" value="SULFIDE:QUINONE OXIDOREDUCTASE, MITOCHONDRIAL"/>
    <property type="match status" value="1"/>
</dbReference>
<reference evidence="2 3" key="1">
    <citation type="submission" date="2014-02" db="EMBL/GenBank/DDBJ databases">
        <title>The genome announcement of Streptomyces toyocaensis NRRL15009.</title>
        <authorList>
            <person name="Hong H.-J."/>
            <person name="Kwun M.J."/>
        </authorList>
    </citation>
    <scope>NUCLEOTIDE SEQUENCE [LARGE SCALE GENOMIC DNA]</scope>
    <source>
        <strain evidence="2 3">NRRL 15009</strain>
    </source>
</reference>
<comment type="caution">
    <text evidence="2">The sequence shown here is derived from an EMBL/GenBank/DDBJ whole genome shotgun (WGS) entry which is preliminary data.</text>
</comment>
<keyword evidence="3" id="KW-1185">Reference proteome</keyword>
<dbReference type="RefSeq" id="WP_037930160.1">
    <property type="nucleotide sequence ID" value="NZ_JBFADL010000002.1"/>
</dbReference>
<dbReference type="GO" id="GO:0070224">
    <property type="term" value="F:sulfide:quinone oxidoreductase activity"/>
    <property type="evidence" value="ECO:0007669"/>
    <property type="project" value="TreeGrafter"/>
</dbReference>
<dbReference type="STRING" id="55952.BU52_07705"/>
<dbReference type="EMBL" id="JFCB01000004">
    <property type="protein sequence ID" value="KES07800.1"/>
    <property type="molecule type" value="Genomic_DNA"/>
</dbReference>
<dbReference type="Proteomes" id="UP000028341">
    <property type="component" value="Unassembled WGS sequence"/>
</dbReference>
<proteinExistence type="predicted"/>
<feature type="domain" description="FAD/NAD(P)-binding" evidence="1">
    <location>
        <begin position="17"/>
        <end position="315"/>
    </location>
</feature>
<dbReference type="GO" id="GO:0070221">
    <property type="term" value="P:sulfide oxidation, using sulfide:quinone oxidoreductase"/>
    <property type="evidence" value="ECO:0007669"/>
    <property type="project" value="TreeGrafter"/>
</dbReference>
<sequence>MAATPSPDDAPLSGRHRVAVVGGGSAGISVAARLRRAGVSDITLIEPSDTHWYQPLWTLVGGGQAPLRITRRPEASVVPDGVRWIRRRAVAVDPEARTVALSGGAELTYDHLVMAPGIQLDWDGVPGLAEAVGHDRVSSNYAPEFAPRTWELIRRTRSGTAVFTHPASPLKCGGAPQKIAYLAADHWRRQGVLDDIRIILVVPDPALFKVPAWSRVLEQVAARYGIEVRLRSEMTAVDGDARQVTLTDHANGTKETIGYDLLHAVPPQSAPDWVKASPLAGPASPQGFVAADKYTLQHPSHETVFALGDVADLPTSKTGAAVRKQAPVVAANLLDVMNGRPPSHRYDGYTSCPLVTARDRMLLAEFDYDLKPTPSFPLIDPFKERRTMWAFKRYGLPPVYWHGMLTGRL</sequence>
<dbReference type="PANTHER" id="PTHR10632">
    <property type="entry name" value="SULFIDE:QUINONE OXIDOREDUCTASE"/>
    <property type="match status" value="1"/>
</dbReference>
<evidence type="ECO:0000259" key="1">
    <source>
        <dbReference type="Pfam" id="PF07992"/>
    </source>
</evidence>
<dbReference type="OrthoDB" id="9802771at2"/>
<dbReference type="Gene3D" id="3.50.50.60">
    <property type="entry name" value="FAD/NAD(P)-binding domain"/>
    <property type="match status" value="2"/>
</dbReference>
<dbReference type="eggNOG" id="COG0446">
    <property type="taxonomic scope" value="Bacteria"/>
</dbReference>
<gene>
    <name evidence="2" type="ORF">BU52_07705</name>
</gene>
<protein>
    <submittedName>
        <fullName evidence="2">Pyridine nucleotide-disulfide oxidoreductase</fullName>
    </submittedName>
</protein>
<evidence type="ECO:0000313" key="3">
    <source>
        <dbReference type="Proteomes" id="UP000028341"/>
    </source>
</evidence>
<dbReference type="Pfam" id="PF07992">
    <property type="entry name" value="Pyr_redox_2"/>
    <property type="match status" value="1"/>
</dbReference>
<dbReference type="InterPro" id="IPR015904">
    <property type="entry name" value="Sulphide_quinone_reductase"/>
</dbReference>
<name>A0A081XW77_STRTO</name>
<dbReference type="PRINTS" id="PR00469">
    <property type="entry name" value="PNDRDTASEII"/>
</dbReference>